<dbReference type="RefSeq" id="WP_328216753.1">
    <property type="nucleotide sequence ID" value="NZ_JARTLI010000002.1"/>
</dbReference>
<organism evidence="1 2">
    <name type="scientific">Anoxybacteroides rupiense</name>
    <dbReference type="NCBI Taxonomy" id="311460"/>
    <lineage>
        <taxon>Bacteria</taxon>
        <taxon>Bacillati</taxon>
        <taxon>Bacillota</taxon>
        <taxon>Bacilli</taxon>
        <taxon>Bacillales</taxon>
        <taxon>Anoxybacillaceae</taxon>
        <taxon>Anoxybacteroides</taxon>
    </lineage>
</organism>
<sequence>MKRLYVVEKTVKTTDGEKLRVVEVLESKPKDFSYIVFVEK</sequence>
<dbReference type="Proteomes" id="UP001339962">
    <property type="component" value="Unassembled WGS sequence"/>
</dbReference>
<name>A0ABD5IRK5_9BACL</name>
<reference evidence="1 2" key="1">
    <citation type="submission" date="2023-03" db="EMBL/GenBank/DDBJ databases">
        <title>Bacillus Genome Sequencing.</title>
        <authorList>
            <person name="Dunlap C."/>
        </authorList>
    </citation>
    <scope>NUCLEOTIDE SEQUENCE [LARGE SCALE GENOMIC DNA]</scope>
    <source>
        <strain evidence="1 2">NRS-38</strain>
    </source>
</reference>
<proteinExistence type="predicted"/>
<comment type="caution">
    <text evidence="1">The sequence shown here is derived from an EMBL/GenBank/DDBJ whole genome shotgun (WGS) entry which is preliminary data.</text>
</comment>
<protein>
    <submittedName>
        <fullName evidence="1">Uncharacterized protein</fullName>
    </submittedName>
</protein>
<dbReference type="EMBL" id="JARTLI010000002">
    <property type="protein sequence ID" value="MED5050612.1"/>
    <property type="molecule type" value="Genomic_DNA"/>
</dbReference>
<evidence type="ECO:0000313" key="2">
    <source>
        <dbReference type="Proteomes" id="UP001339962"/>
    </source>
</evidence>
<gene>
    <name evidence="1" type="ORF">P9850_01845</name>
</gene>
<evidence type="ECO:0000313" key="1">
    <source>
        <dbReference type="EMBL" id="MED5050612.1"/>
    </source>
</evidence>
<accession>A0ABD5IRK5</accession>
<dbReference type="AlphaFoldDB" id="A0ABD5IRK5"/>